<dbReference type="InterPro" id="IPR052791">
    <property type="entry name" value="SSM1_domain"/>
</dbReference>
<sequence length="251" mass="28670">MALQEKELANKINAETIMPTDDSRPVFFFDVDNCLYSRSNRIHDLMQDLIVDDFFTKHLSLDPQDAIMLHQKYYREYGLAIEGLTRHHKISPLEFNSQVDDALPLDSILKPDPQLRSFLQDFDTSKVKLWLFTNAYSTHAMRVVRLLGVQDLFEGLTFCDYAAPKLVCKPAPAMFEKAEREAGATVAGGCFFVDDSAMNCKSAQARGWQTVHYVEPHIAPPEVPASKYQIRHLEELRDLFPQFFKSKCSTG</sequence>
<dbReference type="SFLD" id="SFLDS00003">
    <property type="entry name" value="Haloacid_Dehalogenase"/>
    <property type="match status" value="1"/>
</dbReference>
<dbReference type="NCBIfam" id="TIGR01509">
    <property type="entry name" value="HAD-SF-IA-v3"/>
    <property type="match status" value="1"/>
</dbReference>
<protein>
    <submittedName>
        <fullName evidence="1">Pyrimidine 5'-nucleotidase</fullName>
    </submittedName>
</protein>
<dbReference type="InterPro" id="IPR010237">
    <property type="entry name" value="Pyr-5-nucltdase"/>
</dbReference>
<dbReference type="STRING" id="1658172.A0A1B7NWW7"/>
<evidence type="ECO:0000313" key="2">
    <source>
        <dbReference type="Proteomes" id="UP000091918"/>
    </source>
</evidence>
<dbReference type="SFLD" id="SFLDG01129">
    <property type="entry name" value="C1.5:_HAD__Beta-PGM__Phosphata"/>
    <property type="match status" value="1"/>
</dbReference>
<proteinExistence type="predicted"/>
<reference evidence="1 2" key="1">
    <citation type="submission" date="2015-07" db="EMBL/GenBank/DDBJ databases">
        <title>Emmonsia species relationships and genome sequence.</title>
        <authorList>
            <person name="Cuomo C.A."/>
            <person name="Schwartz I.S."/>
            <person name="Kenyon C."/>
            <person name="de Hoog G.S."/>
            <person name="Govender N.P."/>
            <person name="Botha A."/>
            <person name="Moreno L."/>
            <person name="de Vries M."/>
            <person name="Munoz J.F."/>
            <person name="Stielow J.B."/>
        </authorList>
    </citation>
    <scope>NUCLEOTIDE SEQUENCE [LARGE SCALE GENOMIC DNA]</scope>
    <source>
        <strain evidence="1 2">CBS 136260</strain>
    </source>
</reference>
<dbReference type="PANTHER" id="PTHR47438">
    <property type="entry name" value="PHOSPHATE METABOLISM PROTEIN 8-RELATED"/>
    <property type="match status" value="1"/>
</dbReference>
<dbReference type="InterPro" id="IPR036412">
    <property type="entry name" value="HAD-like_sf"/>
</dbReference>
<dbReference type="SFLD" id="SFLDG01132">
    <property type="entry name" value="C1.5.3:_5'-Nucleotidase_Like"/>
    <property type="match status" value="1"/>
</dbReference>
<keyword evidence="2" id="KW-1185">Reference proteome</keyword>
<dbReference type="Proteomes" id="UP000091918">
    <property type="component" value="Unassembled WGS sequence"/>
</dbReference>
<dbReference type="OrthoDB" id="1065058at2759"/>
<organism evidence="1 2">
    <name type="scientific">Emergomyces africanus</name>
    <dbReference type="NCBI Taxonomy" id="1955775"/>
    <lineage>
        <taxon>Eukaryota</taxon>
        <taxon>Fungi</taxon>
        <taxon>Dikarya</taxon>
        <taxon>Ascomycota</taxon>
        <taxon>Pezizomycotina</taxon>
        <taxon>Eurotiomycetes</taxon>
        <taxon>Eurotiomycetidae</taxon>
        <taxon>Onygenales</taxon>
        <taxon>Ajellomycetaceae</taxon>
        <taxon>Emergomyces</taxon>
    </lineage>
</organism>
<dbReference type="GO" id="GO:0008252">
    <property type="term" value="F:nucleotidase activity"/>
    <property type="evidence" value="ECO:0007669"/>
    <property type="project" value="TreeGrafter"/>
</dbReference>
<dbReference type="InterPro" id="IPR006439">
    <property type="entry name" value="HAD-SF_hydro_IA"/>
</dbReference>
<comment type="caution">
    <text evidence="1">The sequence shown here is derived from an EMBL/GenBank/DDBJ whole genome shotgun (WGS) entry which is preliminary data.</text>
</comment>
<dbReference type="NCBIfam" id="TIGR01993">
    <property type="entry name" value="Pyr-5-nucltdase"/>
    <property type="match status" value="1"/>
</dbReference>
<gene>
    <name evidence="1" type="ORF">ACJ72_04552</name>
</gene>
<dbReference type="GO" id="GO:0009166">
    <property type="term" value="P:nucleotide catabolic process"/>
    <property type="evidence" value="ECO:0007669"/>
    <property type="project" value="TreeGrafter"/>
</dbReference>
<dbReference type="Pfam" id="PF00702">
    <property type="entry name" value="Hydrolase"/>
    <property type="match status" value="1"/>
</dbReference>
<dbReference type="AlphaFoldDB" id="A0A1B7NWW7"/>
<dbReference type="SUPFAM" id="SSF56784">
    <property type="entry name" value="HAD-like"/>
    <property type="match status" value="1"/>
</dbReference>
<accession>A0A1B7NWW7</accession>
<dbReference type="Gene3D" id="1.10.150.450">
    <property type="match status" value="1"/>
</dbReference>
<dbReference type="Gene3D" id="3.40.50.1000">
    <property type="entry name" value="HAD superfamily/HAD-like"/>
    <property type="match status" value="1"/>
</dbReference>
<dbReference type="InterPro" id="IPR023214">
    <property type="entry name" value="HAD_sf"/>
</dbReference>
<dbReference type="GO" id="GO:0006206">
    <property type="term" value="P:pyrimidine nucleobase metabolic process"/>
    <property type="evidence" value="ECO:0007669"/>
    <property type="project" value="TreeGrafter"/>
</dbReference>
<dbReference type="EMBL" id="LGUA01000546">
    <property type="protein sequence ID" value="OAX81107.1"/>
    <property type="molecule type" value="Genomic_DNA"/>
</dbReference>
<evidence type="ECO:0000313" key="1">
    <source>
        <dbReference type="EMBL" id="OAX81107.1"/>
    </source>
</evidence>
<name>A0A1B7NWW7_9EURO</name>
<dbReference type="PANTHER" id="PTHR47438:SF1">
    <property type="entry name" value="PHOSPHATE METABOLISM PROTEIN 8-RELATED"/>
    <property type="match status" value="1"/>
</dbReference>